<dbReference type="Pfam" id="PF20179">
    <property type="entry name" value="MSS51_C"/>
    <property type="match status" value="1"/>
</dbReference>
<name>A0A7M7II44_APIME</name>
<dbReference type="PROSITE" id="PS50865">
    <property type="entry name" value="ZF_MYND_2"/>
    <property type="match status" value="1"/>
</dbReference>
<dbReference type="GeneID" id="102656199"/>
<reference evidence="6" key="1">
    <citation type="submission" date="2021-01" db="UniProtKB">
        <authorList>
            <consortium name="EnsemblMetazoa"/>
        </authorList>
    </citation>
    <scope>IDENTIFICATION</scope>
    <source>
        <strain evidence="6">DH4</strain>
    </source>
</reference>
<dbReference type="RefSeq" id="XP_016767959.2">
    <property type="nucleotide sequence ID" value="XM_016912470.2"/>
</dbReference>
<dbReference type="Proteomes" id="UP000005203">
    <property type="component" value="Linkage group LG5"/>
</dbReference>
<dbReference type="Gene3D" id="6.10.140.2220">
    <property type="match status" value="1"/>
</dbReference>
<evidence type="ECO:0000259" key="5">
    <source>
        <dbReference type="PROSITE" id="PS50865"/>
    </source>
</evidence>
<organism evidence="6">
    <name type="scientific">Apis mellifera</name>
    <name type="common">Honeybee</name>
    <dbReference type="NCBI Taxonomy" id="7460"/>
    <lineage>
        <taxon>Eukaryota</taxon>
        <taxon>Metazoa</taxon>
        <taxon>Ecdysozoa</taxon>
        <taxon>Arthropoda</taxon>
        <taxon>Hexapoda</taxon>
        <taxon>Insecta</taxon>
        <taxon>Pterygota</taxon>
        <taxon>Neoptera</taxon>
        <taxon>Endopterygota</taxon>
        <taxon>Hymenoptera</taxon>
        <taxon>Apocrita</taxon>
        <taxon>Aculeata</taxon>
        <taxon>Apoidea</taxon>
        <taxon>Anthophila</taxon>
        <taxon>Apidae</taxon>
        <taxon>Apis</taxon>
    </lineage>
</organism>
<dbReference type="SUPFAM" id="SSF144232">
    <property type="entry name" value="HIT/MYND zinc finger-like"/>
    <property type="match status" value="1"/>
</dbReference>
<accession>A0A7M7II44</accession>
<evidence type="ECO:0000256" key="1">
    <source>
        <dbReference type="ARBA" id="ARBA00022723"/>
    </source>
</evidence>
<evidence type="ECO:0000313" key="7">
    <source>
        <dbReference type="Proteomes" id="UP000005203"/>
    </source>
</evidence>
<proteinExistence type="predicted"/>
<feature type="domain" description="MYND-type" evidence="5">
    <location>
        <begin position="14"/>
        <end position="54"/>
    </location>
</feature>
<dbReference type="PANTHER" id="PTHR28069">
    <property type="entry name" value="GH20023P"/>
    <property type="match status" value="1"/>
</dbReference>
<dbReference type="AlphaFoldDB" id="A0A7M7II44"/>
<dbReference type="PROSITE" id="PS01360">
    <property type="entry name" value="ZF_MYND_1"/>
    <property type="match status" value="1"/>
</dbReference>
<evidence type="ECO:0000256" key="2">
    <source>
        <dbReference type="ARBA" id="ARBA00022771"/>
    </source>
</evidence>
<evidence type="ECO:0000313" key="6">
    <source>
        <dbReference type="EnsemblMetazoa" id="XP_016767959"/>
    </source>
</evidence>
<dbReference type="GO" id="GO:0008270">
    <property type="term" value="F:zinc ion binding"/>
    <property type="evidence" value="ECO:0007669"/>
    <property type="project" value="UniProtKB-KW"/>
</dbReference>
<sequence>MVLKYNYFFYANVCHICKRFGKEISLKRCGNCSMISYCSKEHQKIHWSQHKDLCNAICSVLKDNTMILNIKQNIDLKTWTQMKMNFMLLVAIKLDRKLEYYEEQMFKFPRSCVTCHDQNIKILQNCSNCPNISFCIKHKDNIIHKKFCNLIKLCFNLDIISITYNKKIPRIKIPHHTNHINLPENIKNFIDCYIEPQKDLQISMVEETIINTEYLTRPLTFLYAIQKLQYFLKNNNIIIHIIAANMIDINGIELWEILLHWLPCTTMAKIILIGPELSIGSISMNLCKNCQYNNKQLSIQICDTLYESYANSDSYMKPNFIIGYNAGIHEYEDFKSENYTWRQSLKIIAKQNCPLILTSYTLTEAEKEQIRLNEVLNNYIKCTYFEQNPFSSLRPYRDFETEGIYYQNQYIIIYKNLNILQ</sequence>
<keyword evidence="2 4" id="KW-0863">Zinc-finger</keyword>
<gene>
    <name evidence="8" type="primary">LOC102656199</name>
</gene>
<keyword evidence="3" id="KW-0862">Zinc</keyword>
<dbReference type="OrthoDB" id="5282002at2759"/>
<dbReference type="KEGG" id="ame:102656199"/>
<dbReference type="InterPro" id="IPR046824">
    <property type="entry name" value="Mss51-like_C"/>
</dbReference>
<dbReference type="EnsemblMetazoa" id="XM_016912470">
    <property type="protein sequence ID" value="XP_016767959"/>
    <property type="gene ID" value="LOC102656199"/>
</dbReference>
<dbReference type="Pfam" id="PF01753">
    <property type="entry name" value="zf-MYND"/>
    <property type="match status" value="1"/>
</dbReference>
<reference evidence="8" key="2">
    <citation type="submission" date="2025-04" db="UniProtKB">
        <authorList>
            <consortium name="RefSeq"/>
        </authorList>
    </citation>
    <scope>IDENTIFICATION</scope>
    <source>
        <strain evidence="8">DH4</strain>
        <tissue evidence="8">Whole body</tissue>
    </source>
</reference>
<evidence type="ECO:0000313" key="8">
    <source>
        <dbReference type="RefSeq" id="XP_016767959.2"/>
    </source>
</evidence>
<accession>A0A8B7KLD8</accession>
<keyword evidence="7" id="KW-1185">Reference proteome</keyword>
<dbReference type="PANTHER" id="PTHR28069:SF2">
    <property type="entry name" value="GH20023P"/>
    <property type="match status" value="1"/>
</dbReference>
<protein>
    <submittedName>
        <fullName evidence="8">Uncharacterized protein LOC102656199</fullName>
    </submittedName>
</protein>
<evidence type="ECO:0000256" key="4">
    <source>
        <dbReference type="PROSITE-ProRule" id="PRU00134"/>
    </source>
</evidence>
<evidence type="ECO:0000256" key="3">
    <source>
        <dbReference type="ARBA" id="ARBA00022833"/>
    </source>
</evidence>
<keyword evidence="1" id="KW-0479">Metal-binding</keyword>
<dbReference type="InterPro" id="IPR002893">
    <property type="entry name" value="Znf_MYND"/>
</dbReference>